<feature type="transmembrane region" description="Helical" evidence="1">
    <location>
        <begin position="100"/>
        <end position="117"/>
    </location>
</feature>
<dbReference type="GO" id="GO:0020037">
    <property type="term" value="F:heme binding"/>
    <property type="evidence" value="ECO:0007669"/>
    <property type="project" value="TreeGrafter"/>
</dbReference>
<accession>A0A3G9IDH6</accession>
<keyword evidence="4" id="KW-1185">Reference proteome</keyword>
<name>A0A3G9IDH6_9ACTN</name>
<dbReference type="InterPro" id="IPR014756">
    <property type="entry name" value="Ig_E-set"/>
</dbReference>
<evidence type="ECO:0000259" key="2">
    <source>
        <dbReference type="Pfam" id="PF00174"/>
    </source>
</evidence>
<proteinExistence type="predicted"/>
<dbReference type="InterPro" id="IPR000572">
    <property type="entry name" value="OxRdtase_Mopterin-bd_dom"/>
</dbReference>
<evidence type="ECO:0000313" key="3">
    <source>
        <dbReference type="EMBL" id="BBH17030.1"/>
    </source>
</evidence>
<dbReference type="GO" id="GO:0008482">
    <property type="term" value="F:sulfite oxidase activity"/>
    <property type="evidence" value="ECO:0007669"/>
    <property type="project" value="TreeGrafter"/>
</dbReference>
<keyword evidence="1" id="KW-0812">Transmembrane</keyword>
<dbReference type="SUPFAM" id="SSF56524">
    <property type="entry name" value="Oxidoreductase molybdopterin-binding domain"/>
    <property type="match status" value="1"/>
</dbReference>
<evidence type="ECO:0000256" key="1">
    <source>
        <dbReference type="SAM" id="Phobius"/>
    </source>
</evidence>
<dbReference type="KEGG" id="nbe:Back2_13170"/>
<keyword evidence="1" id="KW-0472">Membrane</keyword>
<dbReference type="PANTHER" id="PTHR19372">
    <property type="entry name" value="SULFITE REDUCTASE"/>
    <property type="match status" value="1"/>
</dbReference>
<dbReference type="Gene3D" id="3.90.420.10">
    <property type="entry name" value="Oxidoreductase, molybdopterin-binding domain"/>
    <property type="match status" value="1"/>
</dbReference>
<feature type="transmembrane region" description="Helical" evidence="1">
    <location>
        <begin position="123"/>
        <end position="142"/>
    </location>
</feature>
<dbReference type="PANTHER" id="PTHR19372:SF7">
    <property type="entry name" value="SULFITE OXIDASE, MITOCHONDRIAL"/>
    <property type="match status" value="1"/>
</dbReference>
<protein>
    <submittedName>
        <fullName evidence="3">Molybdopterin-binding protein</fullName>
    </submittedName>
</protein>
<keyword evidence="1" id="KW-1133">Transmembrane helix</keyword>
<dbReference type="SUPFAM" id="SSF81296">
    <property type="entry name" value="E set domains"/>
    <property type="match status" value="1"/>
</dbReference>
<feature type="domain" description="Oxidoreductase molybdopterin-binding" evidence="2">
    <location>
        <begin position="227"/>
        <end position="373"/>
    </location>
</feature>
<dbReference type="Proteomes" id="UP000271573">
    <property type="component" value="Chromosome"/>
</dbReference>
<evidence type="ECO:0000313" key="4">
    <source>
        <dbReference type="Proteomes" id="UP000271573"/>
    </source>
</evidence>
<dbReference type="Gene3D" id="2.60.40.650">
    <property type="match status" value="1"/>
</dbReference>
<dbReference type="GO" id="GO:0006790">
    <property type="term" value="P:sulfur compound metabolic process"/>
    <property type="evidence" value="ECO:0007669"/>
    <property type="project" value="TreeGrafter"/>
</dbReference>
<dbReference type="InterPro" id="IPR036374">
    <property type="entry name" value="OxRdtase_Mopterin-bd_sf"/>
</dbReference>
<organism evidence="3 4">
    <name type="scientific">Nocardioides baekrokdamisoli</name>
    <dbReference type="NCBI Taxonomy" id="1804624"/>
    <lineage>
        <taxon>Bacteria</taxon>
        <taxon>Bacillati</taxon>
        <taxon>Actinomycetota</taxon>
        <taxon>Actinomycetes</taxon>
        <taxon>Propionibacteriales</taxon>
        <taxon>Nocardioidaceae</taxon>
        <taxon>Nocardioides</taxon>
    </lineage>
</organism>
<dbReference type="Pfam" id="PF00174">
    <property type="entry name" value="Oxidored_molyb"/>
    <property type="match status" value="1"/>
</dbReference>
<dbReference type="GO" id="GO:0043546">
    <property type="term" value="F:molybdopterin cofactor binding"/>
    <property type="evidence" value="ECO:0007669"/>
    <property type="project" value="TreeGrafter"/>
</dbReference>
<dbReference type="RefSeq" id="WP_231998867.1">
    <property type="nucleotide sequence ID" value="NZ_AP019307.1"/>
</dbReference>
<dbReference type="AlphaFoldDB" id="A0A3G9IDH6"/>
<feature type="transmembrane region" description="Helical" evidence="1">
    <location>
        <begin position="73"/>
        <end position="93"/>
    </location>
</feature>
<reference evidence="3 4" key="1">
    <citation type="submission" date="2018-11" db="EMBL/GenBank/DDBJ databases">
        <title>Complete genome sequence of Nocardioides baekrokdamisoli strain KCTC 39748.</title>
        <authorList>
            <person name="Kang S.W."/>
            <person name="Lee K.C."/>
            <person name="Kim K.K."/>
            <person name="Kim J.S."/>
            <person name="Kim D.S."/>
            <person name="Ko S.H."/>
            <person name="Yang S.H."/>
            <person name="Shin Y.K."/>
            <person name="Lee J.S."/>
        </authorList>
    </citation>
    <scope>NUCLEOTIDE SEQUENCE [LARGE SCALE GENOMIC DNA]</scope>
    <source>
        <strain evidence="3 4">KCTC 39748</strain>
    </source>
</reference>
<sequence>MQSTNSRGVPAVPWAVRGVATGGLGLAVSWVAANLIEASANPVVAVATEVIDLIPGSWARFGEKTFGTNDKDILVTTVLAVLMLCFAAIGLVGRTRARRAYVGFIVLAAIAAAAIMAKPAPGLALVALSAGLATMVIVWTWLTDETADLEGRRGLLRLGVVGGVAVVLATLAPSFGRKRRAVEAARGRLTLPGVTPPVVPSGADLGLAQPWMTPASEFYKIDTTITSPAVDPGSWTLRIHGMVDRELTLTFEDLLARQRTQAWVTLCCVSNPVGGPLIGNAWWSGVRIAPLLAEAGVRAGADAVLQTSADGWTCGTPLSVLTDDRNAMLAVAMNGKPLPIDHGFPVRTVVPGLYGYVSATKWVVDLEVTTMDRAVGYWIPLGWSANGPVKLMSRIDRPSGGSIPAGDFTFAGIAWEQHTGIEAVEVALDGGVWTPATLARTPGVDTWVQWSATLPVAAGNHQLSVRATDRNGNVQTAVQRDVVPDGATGWDTVQFRAG</sequence>
<dbReference type="EMBL" id="AP019307">
    <property type="protein sequence ID" value="BBH17030.1"/>
    <property type="molecule type" value="Genomic_DNA"/>
</dbReference>
<gene>
    <name evidence="3" type="ORF">Back2_13170</name>
</gene>
<feature type="transmembrane region" description="Helical" evidence="1">
    <location>
        <begin position="154"/>
        <end position="176"/>
    </location>
</feature>